<dbReference type="Gene3D" id="1.20.120.310">
    <property type="entry name" value="ERV/ALR sulfhydryl oxidase domain"/>
    <property type="match status" value="1"/>
</dbReference>
<sequence>MSPPDVWGPPIWRFFHILAVNIHEEDYNKLIPQLFTLIRRTCVYLPCPECSEHATKFLAKISPSDIPNKTDFKNMLYLFHNMVNKKKHKPLFDYSNLNIYKNINIFLAFNQFSMVYNTKGNMKTLTESFQRQFIIRDFKQWIKTHAASFYPRSEIFLQTCNNNNNNNNNDDNNDDNIANNLIINSSNM</sequence>
<evidence type="ECO:0000256" key="3">
    <source>
        <dbReference type="ARBA" id="ARBA00022630"/>
    </source>
</evidence>
<dbReference type="Pfam" id="PF04777">
    <property type="entry name" value="Evr1_Alr"/>
    <property type="match status" value="1"/>
</dbReference>
<protein>
    <recommendedName>
        <fullName evidence="2">thiol oxidase</fullName>
        <ecNumber evidence="2">1.8.3.2</ecNumber>
    </recommendedName>
</protein>
<keyword evidence="6" id="KW-1015">Disulfide bond</keyword>
<evidence type="ECO:0000256" key="6">
    <source>
        <dbReference type="ARBA" id="ARBA00023157"/>
    </source>
</evidence>
<accession>A0A6C0IG12</accession>
<feature type="domain" description="ERV/ALR sulfhydryl oxidase" evidence="7">
    <location>
        <begin position="1"/>
        <end position="103"/>
    </location>
</feature>
<keyword evidence="3" id="KW-0285">Flavoprotein</keyword>
<dbReference type="AlphaFoldDB" id="A0A6C0IG12"/>
<proteinExistence type="predicted"/>
<dbReference type="InterPro" id="IPR017905">
    <property type="entry name" value="ERV/ALR_sulphydryl_oxidase"/>
</dbReference>
<evidence type="ECO:0000313" key="8">
    <source>
        <dbReference type="EMBL" id="QHT92128.1"/>
    </source>
</evidence>
<evidence type="ECO:0000256" key="2">
    <source>
        <dbReference type="ARBA" id="ARBA00012512"/>
    </source>
</evidence>
<dbReference type="SUPFAM" id="SSF69000">
    <property type="entry name" value="FAD-dependent thiol oxidase"/>
    <property type="match status" value="1"/>
</dbReference>
<dbReference type="EMBL" id="MN740178">
    <property type="protein sequence ID" value="QHT92128.1"/>
    <property type="molecule type" value="Genomic_DNA"/>
</dbReference>
<dbReference type="InterPro" id="IPR036774">
    <property type="entry name" value="ERV/ALR_sulphydryl_oxid_sf"/>
</dbReference>
<reference evidence="8" key="1">
    <citation type="journal article" date="2020" name="Nature">
        <title>Giant virus diversity and host interactions through global metagenomics.</title>
        <authorList>
            <person name="Schulz F."/>
            <person name="Roux S."/>
            <person name="Paez-Espino D."/>
            <person name="Jungbluth S."/>
            <person name="Walsh D.A."/>
            <person name="Denef V.J."/>
            <person name="McMahon K.D."/>
            <person name="Konstantinidis K.T."/>
            <person name="Eloe-Fadrosh E.A."/>
            <person name="Kyrpides N.C."/>
            <person name="Woyke T."/>
        </authorList>
    </citation>
    <scope>NUCLEOTIDE SEQUENCE</scope>
    <source>
        <strain evidence="8">GVMAG-M-3300023184-86</strain>
    </source>
</reference>
<comment type="cofactor">
    <cofactor evidence="1">
        <name>FAD</name>
        <dbReference type="ChEBI" id="CHEBI:57692"/>
    </cofactor>
</comment>
<dbReference type="GO" id="GO:0016972">
    <property type="term" value="F:thiol oxidase activity"/>
    <property type="evidence" value="ECO:0007669"/>
    <property type="project" value="UniProtKB-EC"/>
</dbReference>
<evidence type="ECO:0000256" key="5">
    <source>
        <dbReference type="ARBA" id="ARBA00023002"/>
    </source>
</evidence>
<evidence type="ECO:0000259" key="7">
    <source>
        <dbReference type="PROSITE" id="PS51324"/>
    </source>
</evidence>
<keyword evidence="4" id="KW-0274">FAD</keyword>
<dbReference type="EC" id="1.8.3.2" evidence="2"/>
<name>A0A6C0IG12_9ZZZZ</name>
<evidence type="ECO:0000256" key="4">
    <source>
        <dbReference type="ARBA" id="ARBA00022827"/>
    </source>
</evidence>
<organism evidence="8">
    <name type="scientific">viral metagenome</name>
    <dbReference type="NCBI Taxonomy" id="1070528"/>
    <lineage>
        <taxon>unclassified sequences</taxon>
        <taxon>metagenomes</taxon>
        <taxon>organismal metagenomes</taxon>
    </lineage>
</organism>
<evidence type="ECO:0000256" key="1">
    <source>
        <dbReference type="ARBA" id="ARBA00001974"/>
    </source>
</evidence>
<keyword evidence="5" id="KW-0560">Oxidoreductase</keyword>
<dbReference type="PROSITE" id="PS51324">
    <property type="entry name" value="ERV_ALR"/>
    <property type="match status" value="1"/>
</dbReference>